<dbReference type="PROSITE" id="PS50075">
    <property type="entry name" value="CARRIER"/>
    <property type="match status" value="3"/>
</dbReference>
<dbReference type="PROSITE" id="PS00455">
    <property type="entry name" value="AMP_BINDING"/>
    <property type="match status" value="3"/>
</dbReference>
<feature type="domain" description="Carrier" evidence="5">
    <location>
        <begin position="3362"/>
        <end position="3438"/>
    </location>
</feature>
<dbReference type="CDD" id="cd05918">
    <property type="entry name" value="A_NRPS_SidN3_like"/>
    <property type="match status" value="3"/>
</dbReference>
<dbReference type="Pfam" id="PF00550">
    <property type="entry name" value="PP-binding"/>
    <property type="match status" value="3"/>
</dbReference>
<organism evidence="6 7">
    <name type="scientific">Aspergillus pseudoustus</name>
    <dbReference type="NCBI Taxonomy" id="1810923"/>
    <lineage>
        <taxon>Eukaryota</taxon>
        <taxon>Fungi</taxon>
        <taxon>Dikarya</taxon>
        <taxon>Ascomycota</taxon>
        <taxon>Pezizomycotina</taxon>
        <taxon>Eurotiomycetes</taxon>
        <taxon>Eurotiomycetidae</taxon>
        <taxon>Eurotiales</taxon>
        <taxon>Aspergillaceae</taxon>
        <taxon>Aspergillus</taxon>
        <taxon>Aspergillus subgen. Nidulantes</taxon>
    </lineage>
</organism>
<keyword evidence="3" id="KW-0436">Ligase</keyword>
<dbReference type="InterPro" id="IPR020845">
    <property type="entry name" value="AMP-binding_CS"/>
</dbReference>
<feature type="domain" description="Carrier" evidence="5">
    <location>
        <begin position="1836"/>
        <end position="1914"/>
    </location>
</feature>
<proteinExistence type="inferred from homology"/>
<dbReference type="InterPro" id="IPR001242">
    <property type="entry name" value="Condensation_dom"/>
</dbReference>
<dbReference type="SUPFAM" id="SSF47336">
    <property type="entry name" value="ACP-like"/>
    <property type="match status" value="3"/>
</dbReference>
<evidence type="ECO:0000256" key="4">
    <source>
        <dbReference type="ARBA" id="ARBA00029454"/>
    </source>
</evidence>
<comment type="similarity">
    <text evidence="4">Belongs to the NRP synthetase family.</text>
</comment>
<dbReference type="InterPro" id="IPR000873">
    <property type="entry name" value="AMP-dep_synth/lig_dom"/>
</dbReference>
<dbReference type="InterPro" id="IPR006162">
    <property type="entry name" value="Ppantetheine_attach_site"/>
</dbReference>
<evidence type="ECO:0000256" key="3">
    <source>
        <dbReference type="ARBA" id="ARBA00022598"/>
    </source>
</evidence>
<keyword evidence="7" id="KW-1185">Reference proteome</keyword>
<dbReference type="SMART" id="SM00823">
    <property type="entry name" value="PKS_PP"/>
    <property type="match status" value="3"/>
</dbReference>
<dbReference type="CDD" id="cd19545">
    <property type="entry name" value="FUM14_C_NRPS-like"/>
    <property type="match status" value="1"/>
</dbReference>
<sequence length="3896" mass="431707">MAIETAELNASQDDHPPCRFPCLGAEQSEDACRLEEVEVPIVCGFLQELCVRYQTTIDLVLGAAWAIILHQYTEDDSVGFSVIYPLTEKETQTKYAYSTSINRETPIGELMQSSAWRRSTYTRTIHSFNTSIVIEDEQRTRTVFESNVVEKTIIASLMVQHCKQTPSLSLLFSRRYLPHTFGKALASSLEQCFRQLMSFGHARVGDIDLFSPLQQEIVAQWLEVPPMPNGPNFLFETLSHHVKDGPSAVALDAWDGQWSYKDLDASSSRLAAHLQAQGVGPGVFVPICFDKSCWAVIAMLAINKAGAAFVALDPSYPAERRQRIIEKVNVALILTSQQHVDLFPPALNLIPLLVSASTLANLSDMTYQRPTDTTAPAYVLFTSGSTGEPKGCAVSHKAFASLGAQTDALRLSPESRTLQFASYSFGMSIIEIFCTLVVGGTVCMPSPEQRLNSLAQSMTTLKVNWAVLTPTVLASLKPEDLPHLRFLLLGGEPMSESQVQQWTGAVDIRYGYGLTEWTGTLSVSDRITAASSQQQQPTIGRPINAHAWLVNPANPDQLVPLGAPGELVIKGPCLAQGYLNEPEITKRSFLAGLSWMAGWMVPPGALYRTGDIMRYCEDGSLVYLYRKDNQIKIRGLRIELGDIESHITRILSGGERVPVVVCRPKGSPEIQVLTALVLFAASPERQPLALGGRNGKELAFVKLSAQGREELRQAQKTLRARLPEYMIPQFLLPLTALPTTASGKIDRRRIGSLLNEFTLHELKELAGVQVEHQLPVNDNERLIQQMTCELLGLTSASMQDSFFDLGGDSVAAMKMAGLARHHNLKLTVKDIFEAPVLAALATRLALAEELTSQQARLKQDQIIDAYPCSPLQEGLCALSMKDPKSYKARVVCRLRPGTDPEAFRAAWERTFQVNDILRTRFVAIPTHGTLQAVVQEQFQWDDPDDLEAYLKAIDQERMGLGDKLVRACLVQDTTCAETQFIFVLTLHHGLCDRWSTRELLEQINRQVTAYPKLLTLDRVPFWPLIQHITQITSHFSKYWIKEMQGIEALVFPELPVPGYSPVADQVFDNKIHLPARVLRDITIASHIRLAWALVIAGNTSLDDVVFGATVNGRGSQVKGIETLTGPTIATVPIRIVLDREGTVLDNLTSIQRQSIEMLPWEPAGLQNIQKYSPEAALACLFQTHLTIQPAWGSHPSVFSDCQEGAAVSGGFASYALNIEFYLADDESQLLAKVAFDPRVISRDRTQRLLDQVQVVLNEIIVQPEQKLSSIGHISPSDMAQLTARNKTVPATTTELVHQVIQAHARSIPQAPAVSSFDGELTFEELDRYASHVAAELLVRRAGPGMLLPVLFEKSRWVLVTMLAVLKTGSTIVPLDSSYSVERIRAICTQVEAPFIICSDRMARVVQDIGLDSVVVAPSSKFLMPSTAHDTPLPVFAVGSDSPLYMIFTSGSTGEPKGLLVNHGAFCASARSYTPELRLNQTSRVLQFCSFAFDICFLEIFATLLAGGCICVPSEMERMNDIHHAMRERQVSHAIITPTYARVIRAEQVPSLRVVMLAGEALLASDVEYWAPRVRLLNGYGPAECSPLSAVQHNDGNPALHPRDIGWPQGCVAWVTDPRDYNILKPIGATGELIIEGPNVGLGYFKNPAETATAFVQPRWLQSLRGGAACRAYRTGDLVCYTDDGRLRYMGRMGQQVKLRGQRLDPSHVEYQLLQCFQGATEVAAVVASPCDPEARPTLAAFILLANGEQGTQRTNGNSICALPNDVFRHRTAAARSKLHEILPAYMVPSLMIPILSMPRTASGKRDRRALTREITQRTRTQLSEYEAAAGEETTKRAPLDNERELQGIWARVLGLPAEAIGLDQSFLALGGDSITAMLVAAQARARQVGLNLKVEDIFRYRTIANIVSQVTTNAAADQQVLVCEDVLDTPFSLSPVQRLFFRANSQHGHNQFNHTLLLHVDRQISYDQLKSAMQDLVVAHPMLRARFVRTSGDEGGWKQLIPTAVEGSFRSSWQYKRRMSSTLADSRQSLDISAGPVLAGYLIESNQGRQSILLAAHHLVVDLVSWTVILNDLEKLLRGGPISGRPSTSFQTWCRLLDQHHQGLVAKSDIMPEPQPWEGLERFWRFSNDSNTYGNSHDTTIQIDRATTDILLGNANKAFGTQPVELLHAALLFAFIRAFPDRPPPTTYSEGHGREPWDATIDLTRTIGWFTTMAPIQVAVDTATELSALVGQVKEARRRLSRNGLDVFTARQSCSGPMEIVFNYGGRYIQQLVPPGSMFRVESLQTLSIFDAAAEVRRWSVVDINSIVQNDGTLTFTFTHPRGERQSQIIAAWGAMLLKTLNILATDFTSSAARVYTPMDFPLLDVNQAQLENVLSSISRVNIQAGIENIYPCAPMQRGILLSQARNPSFYHIAMVWEIPRGAASVTRTQAAVEQIISSHAILRTLFVKSSSETAVYDQVVMSKAWCPVEVVQIGQRGDLASFNMQRPRLTPECPSRFTIYASQNHKVYIRLDITHALVDAQSLNIIQRDLSLALEGRPTRSNSSEYANYIAYLRKVNTENDRRFWETELQGAKPCLFPSLTEHQPSEPDHNLSCTVNLEHVEELYSYCRSHNVTPANVFCLAWSLVLRAYVGSDDVCFGLLASGRELDFDGASDLVGPLINMLTIRLVLGGDSTVGHLLAQAHTDYLRYLRHQTYPIAEISHHREDALQFNTALSIQRILTPEKASSSMRLRVVHREDPAEYAIAVNIDVEPTRIIVNLRHWLSALSREQASLLSSAFGRAVQQIIANDHLPPSQLDLVSTQHKHLIHQWNGEIPTFPEAPVHEIIKQRTDETPDAVAVRWSMGLFTYRELQALSDRLVTHLTQRGVGPGGLVPLCFEKSPWTVVAVLAVIKSGAGFVLFDVTHPDSRLHGICEDLQSTVILCSRSQNDRCKKIAKTVVVVGADETSWPIGSRSDSQPKRASIVTRSPLFVVYTSGSTGKPKGMVIEHRSFCACVHQQISIWGMHRSARVMQFASYAFDASVFEMLFPLMAGATTCILSEVERRDYLEPTMKHLRVTHGFLTPSVARQISPPAVPELELLVIGGEVLTNNDIIQWNGHIRLVQAYGPAECTVFATDHPSLTTSSRPSDIGRPVGCVVWLVDQRDTKRLVPIGGLGEVLIEGPIVSRGYINNPQATEAAFIAPPEWLRALRPDLDNRTRLYKTGDLARYYPDGRIDFHGRKDSQIKIRGQRIELGEVEAQVQACFQAAKGVVVEVAYTSPKNNPALFAFICLDRHISSASVDNDATVLVPADEDFQAQAGSASTTLFERLPAYMVPSYFLPLATLPMNSSGKADRKYLRSLVDMPAEQLSQYRPFGKRTRRLPSTAEERVLHAIWCSTLGLDANFIGVDDNFFQLGGDSVSAMKVAAMARKQGLDISVADIFAHPKLSALVTTAAQAQAAPFELFTPRPFSLCPPDAKDLLPLLLHARNSLPPNTGITDILPVSAGQRFFLKRPTLHHFTFDIHGHVIVDRIRHAAETVYLFFDILRTIFIQWRGQILQLILNNLPVPFHHIVTDSDLAQANQELRDVDRISASLLDDQPPCSFVLISHRTGTQHSFIFRLSHAQWDGLSLGELFSAFSNAYHNRPLQSTTPLTTVVYHRLLRDKTKSLAFWREYLKGSTMSSLIPQLPESTDLKFEPGGTTIWENTTLDPAPEAPPGITMATVVKAAWALIIAAETGSRDIVFGQTVNGRSAALPDIDRVFGCCLNFTPVRIRLEEGEGDDVRSLSDLLRYTQAQYQATVAHDDIGFQTVVEECTDWPAATYINSIVQHQNIPLHHVMPLDDGLQTEFTLHGHFRPGREVVIFTEPAGSVLSVQLCANPNVIGLVDAQRLHQRLVELIKQLCEGWDEQVDTFLEV</sequence>
<gene>
    <name evidence="6" type="ORF">BJY01DRAFT_250351</name>
</gene>
<dbReference type="Gene3D" id="3.30.559.10">
    <property type="entry name" value="Chloramphenicol acetyltransferase-like domain"/>
    <property type="match status" value="4"/>
</dbReference>
<accession>A0ABR4JI89</accession>
<evidence type="ECO:0000256" key="1">
    <source>
        <dbReference type="ARBA" id="ARBA00022450"/>
    </source>
</evidence>
<dbReference type="Gene3D" id="3.40.50.980">
    <property type="match status" value="2"/>
</dbReference>
<comment type="caution">
    <text evidence="6">The sequence shown here is derived from an EMBL/GenBank/DDBJ whole genome shotgun (WGS) entry which is preliminary data.</text>
</comment>
<dbReference type="Proteomes" id="UP001610446">
    <property type="component" value="Unassembled WGS sequence"/>
</dbReference>
<dbReference type="NCBIfam" id="NF003417">
    <property type="entry name" value="PRK04813.1"/>
    <property type="match status" value="3"/>
</dbReference>
<dbReference type="SUPFAM" id="SSF56801">
    <property type="entry name" value="Acetyl-CoA synthetase-like"/>
    <property type="match status" value="3"/>
</dbReference>
<dbReference type="Gene3D" id="3.30.559.30">
    <property type="entry name" value="Nonribosomal peptide synthetase, condensation domain"/>
    <property type="match status" value="4"/>
</dbReference>
<dbReference type="PANTHER" id="PTHR45527:SF16">
    <property type="entry name" value="NONRIBOSOMAL PEPTIDE SYNTHASE ATNA-RELATED"/>
    <property type="match status" value="1"/>
</dbReference>
<keyword evidence="2" id="KW-0597">Phosphoprotein</keyword>
<dbReference type="NCBIfam" id="TIGR01733">
    <property type="entry name" value="AA-adenyl-dom"/>
    <property type="match status" value="2"/>
</dbReference>
<dbReference type="Gene3D" id="3.30.300.30">
    <property type="match status" value="3"/>
</dbReference>
<evidence type="ECO:0000259" key="5">
    <source>
        <dbReference type="PROSITE" id="PS50075"/>
    </source>
</evidence>
<dbReference type="InterPro" id="IPR020806">
    <property type="entry name" value="PKS_PP-bd"/>
</dbReference>
<keyword evidence="1" id="KW-0596">Phosphopantetheine</keyword>
<dbReference type="InterPro" id="IPR045851">
    <property type="entry name" value="AMP-bd_C_sf"/>
</dbReference>
<dbReference type="InterPro" id="IPR036736">
    <property type="entry name" value="ACP-like_sf"/>
</dbReference>
<dbReference type="CDD" id="cd19542">
    <property type="entry name" value="CT_NRPS-like"/>
    <property type="match status" value="2"/>
</dbReference>
<feature type="domain" description="Carrier" evidence="5">
    <location>
        <begin position="774"/>
        <end position="848"/>
    </location>
</feature>
<dbReference type="InterPro" id="IPR009081">
    <property type="entry name" value="PP-bd_ACP"/>
</dbReference>
<reference evidence="6 7" key="1">
    <citation type="submission" date="2024-07" db="EMBL/GenBank/DDBJ databases">
        <title>Section-level genome sequencing and comparative genomics of Aspergillus sections Usti and Cavernicolus.</title>
        <authorList>
            <consortium name="Lawrence Berkeley National Laboratory"/>
            <person name="Nybo J.L."/>
            <person name="Vesth T.C."/>
            <person name="Theobald S."/>
            <person name="Frisvad J.C."/>
            <person name="Larsen T.O."/>
            <person name="Kjaerboelling I."/>
            <person name="Rothschild-Mancinelli K."/>
            <person name="Lyhne E.K."/>
            <person name="Kogle M.E."/>
            <person name="Barry K."/>
            <person name="Clum A."/>
            <person name="Na H."/>
            <person name="Ledsgaard L."/>
            <person name="Lin J."/>
            <person name="Lipzen A."/>
            <person name="Kuo A."/>
            <person name="Riley R."/>
            <person name="Mondo S."/>
            <person name="Labutti K."/>
            <person name="Haridas S."/>
            <person name="Pangalinan J."/>
            <person name="Salamov A.A."/>
            <person name="Simmons B.A."/>
            <person name="Magnuson J.K."/>
            <person name="Chen J."/>
            <person name="Drula E."/>
            <person name="Henrissat B."/>
            <person name="Wiebenga A."/>
            <person name="Lubbers R.J."/>
            <person name="Gomes A.C."/>
            <person name="Makela M.R."/>
            <person name="Stajich J."/>
            <person name="Grigoriev I.V."/>
            <person name="Mortensen U.H."/>
            <person name="De Vries R.P."/>
            <person name="Baker S.E."/>
            <person name="Andersen M.R."/>
        </authorList>
    </citation>
    <scope>NUCLEOTIDE SEQUENCE [LARGE SCALE GENOMIC DNA]</scope>
    <source>
        <strain evidence="6 7">CBS 123904</strain>
    </source>
</reference>
<dbReference type="EMBL" id="JBFXLU010000129">
    <property type="protein sequence ID" value="KAL2839751.1"/>
    <property type="molecule type" value="Genomic_DNA"/>
</dbReference>
<dbReference type="InterPro" id="IPR010071">
    <property type="entry name" value="AA_adenyl_dom"/>
</dbReference>
<evidence type="ECO:0000313" key="6">
    <source>
        <dbReference type="EMBL" id="KAL2839751.1"/>
    </source>
</evidence>
<dbReference type="Pfam" id="PF00668">
    <property type="entry name" value="Condensation"/>
    <property type="match status" value="4"/>
</dbReference>
<dbReference type="PANTHER" id="PTHR45527">
    <property type="entry name" value="NONRIBOSOMAL PEPTIDE SYNTHETASE"/>
    <property type="match status" value="1"/>
</dbReference>
<dbReference type="PROSITE" id="PS00012">
    <property type="entry name" value="PHOSPHOPANTETHEINE"/>
    <property type="match status" value="3"/>
</dbReference>
<dbReference type="Gene3D" id="2.30.38.10">
    <property type="entry name" value="Luciferase, Domain 3"/>
    <property type="match status" value="1"/>
</dbReference>
<dbReference type="SUPFAM" id="SSF52777">
    <property type="entry name" value="CoA-dependent acyltransferases"/>
    <property type="match status" value="9"/>
</dbReference>
<dbReference type="Gene3D" id="1.10.1200.10">
    <property type="entry name" value="ACP-like"/>
    <property type="match status" value="3"/>
</dbReference>
<dbReference type="InterPro" id="IPR042099">
    <property type="entry name" value="ANL_N_sf"/>
</dbReference>
<evidence type="ECO:0000313" key="7">
    <source>
        <dbReference type="Proteomes" id="UP001610446"/>
    </source>
</evidence>
<protein>
    <recommendedName>
        <fullName evidence="5">Carrier domain-containing protein</fullName>
    </recommendedName>
</protein>
<dbReference type="Gene3D" id="3.40.50.12780">
    <property type="entry name" value="N-terminal domain of ligase-like"/>
    <property type="match status" value="2"/>
</dbReference>
<dbReference type="InterPro" id="IPR023213">
    <property type="entry name" value="CAT-like_dom_sf"/>
</dbReference>
<dbReference type="Pfam" id="PF00501">
    <property type="entry name" value="AMP-binding"/>
    <property type="match status" value="3"/>
</dbReference>
<evidence type="ECO:0000256" key="2">
    <source>
        <dbReference type="ARBA" id="ARBA00022553"/>
    </source>
</evidence>
<name>A0ABR4JI89_9EURO</name>